<evidence type="ECO:0000313" key="1">
    <source>
        <dbReference type="EMBL" id="CAD7575718.1"/>
    </source>
</evidence>
<dbReference type="EMBL" id="OE183483">
    <property type="protein sequence ID" value="CAD7575718.1"/>
    <property type="molecule type" value="Genomic_DNA"/>
</dbReference>
<sequence length="143" mass="15741">MGSSKKKIILEKTLTRARSIPRRDVTPVEWLQAIGSRLPRQPIGSRFLVGSSLRRSPPPLLPAQTFALTLSSPWCSVEPSTVFFPSQSPLAILSLSLLCNSKACFEHFKLHQAMGMRQKHILNVNVNNKGELPQTGSAPAANR</sequence>
<gene>
    <name evidence="1" type="ORF">TCMB3V08_LOCUS8301</name>
</gene>
<protein>
    <submittedName>
        <fullName evidence="1">(California timema) hypothetical protein</fullName>
    </submittedName>
</protein>
<reference evidence="1" key="1">
    <citation type="submission" date="2020-11" db="EMBL/GenBank/DDBJ databases">
        <authorList>
            <person name="Tran Van P."/>
        </authorList>
    </citation>
    <scope>NUCLEOTIDE SEQUENCE</scope>
</reference>
<proteinExistence type="predicted"/>
<dbReference type="AlphaFoldDB" id="A0A7R9PA31"/>
<accession>A0A7R9PA31</accession>
<organism evidence="1">
    <name type="scientific">Timema californicum</name>
    <name type="common">California timema</name>
    <name type="synonym">Walking stick</name>
    <dbReference type="NCBI Taxonomy" id="61474"/>
    <lineage>
        <taxon>Eukaryota</taxon>
        <taxon>Metazoa</taxon>
        <taxon>Ecdysozoa</taxon>
        <taxon>Arthropoda</taxon>
        <taxon>Hexapoda</taxon>
        <taxon>Insecta</taxon>
        <taxon>Pterygota</taxon>
        <taxon>Neoptera</taxon>
        <taxon>Polyneoptera</taxon>
        <taxon>Phasmatodea</taxon>
        <taxon>Timematodea</taxon>
        <taxon>Timematoidea</taxon>
        <taxon>Timematidae</taxon>
        <taxon>Timema</taxon>
    </lineage>
</organism>
<name>A0A7R9PA31_TIMCA</name>